<dbReference type="InterPro" id="IPR050739">
    <property type="entry name" value="MFP"/>
</dbReference>
<feature type="coiled-coil region" evidence="10">
    <location>
        <begin position="242"/>
        <end position="269"/>
    </location>
</feature>
<dbReference type="GO" id="GO:0005886">
    <property type="term" value="C:plasma membrane"/>
    <property type="evidence" value="ECO:0007669"/>
    <property type="project" value="UniProtKB-SubCell"/>
</dbReference>
<evidence type="ECO:0000256" key="4">
    <source>
        <dbReference type="ARBA" id="ARBA00022475"/>
    </source>
</evidence>
<accession>A0A1G7H5E0</accession>
<keyword evidence="8" id="KW-0472">Membrane</keyword>
<evidence type="ECO:0000313" key="13">
    <source>
        <dbReference type="Proteomes" id="UP000199245"/>
    </source>
</evidence>
<dbReference type="PANTHER" id="PTHR30386">
    <property type="entry name" value="MEMBRANE FUSION SUBUNIT OF EMRAB-TOLC MULTIDRUG EFFLUX PUMP"/>
    <property type="match status" value="1"/>
</dbReference>
<protein>
    <recommendedName>
        <fullName evidence="9">Membrane fusion protein (MFP) family protein</fullName>
    </recommendedName>
</protein>
<keyword evidence="6" id="KW-0812">Transmembrane</keyword>
<proteinExistence type="inferred from homology"/>
<keyword evidence="5 9" id="KW-0997">Cell inner membrane</keyword>
<comment type="similarity">
    <text evidence="2 9">Belongs to the membrane fusion protein (MFP) (TC 8.A.1) family.</text>
</comment>
<evidence type="ECO:0000256" key="10">
    <source>
        <dbReference type="SAM" id="Coils"/>
    </source>
</evidence>
<dbReference type="GO" id="GO:0015031">
    <property type="term" value="P:protein transport"/>
    <property type="evidence" value="ECO:0007669"/>
    <property type="project" value="InterPro"/>
</dbReference>
<keyword evidence="3 9" id="KW-0813">Transport</keyword>
<dbReference type="NCBIfam" id="TIGR01843">
    <property type="entry name" value="type_I_hlyD"/>
    <property type="match status" value="1"/>
</dbReference>
<organism evidence="12 13">
    <name type="scientific">Bradyrhizobium brasilense</name>
    <dbReference type="NCBI Taxonomy" id="1419277"/>
    <lineage>
        <taxon>Bacteria</taxon>
        <taxon>Pseudomonadati</taxon>
        <taxon>Pseudomonadota</taxon>
        <taxon>Alphaproteobacteria</taxon>
        <taxon>Hyphomicrobiales</taxon>
        <taxon>Nitrobacteraceae</taxon>
        <taxon>Bradyrhizobium</taxon>
    </lineage>
</organism>
<feature type="domain" description="AprE-like beta-barrel" evidence="11">
    <location>
        <begin position="340"/>
        <end position="441"/>
    </location>
</feature>
<dbReference type="Gene3D" id="2.40.50.100">
    <property type="match status" value="1"/>
</dbReference>
<dbReference type="Proteomes" id="UP000199245">
    <property type="component" value="Unassembled WGS sequence"/>
</dbReference>
<evidence type="ECO:0000256" key="1">
    <source>
        <dbReference type="ARBA" id="ARBA00004377"/>
    </source>
</evidence>
<dbReference type="PRINTS" id="PR01490">
    <property type="entry name" value="RTXTOXIND"/>
</dbReference>
<evidence type="ECO:0000256" key="6">
    <source>
        <dbReference type="ARBA" id="ARBA00022692"/>
    </source>
</evidence>
<name>A0A1G7H5E0_9BRAD</name>
<dbReference type="AlphaFoldDB" id="A0A1G7H5E0"/>
<evidence type="ECO:0000259" key="11">
    <source>
        <dbReference type="Pfam" id="PF26002"/>
    </source>
</evidence>
<evidence type="ECO:0000256" key="9">
    <source>
        <dbReference type="RuleBase" id="RU365093"/>
    </source>
</evidence>
<evidence type="ECO:0000256" key="8">
    <source>
        <dbReference type="ARBA" id="ARBA00023136"/>
    </source>
</evidence>
<comment type="subcellular location">
    <subcellularLocation>
        <location evidence="1 9">Cell inner membrane</location>
        <topology evidence="1 9">Single-pass membrane protein</topology>
    </subcellularLocation>
</comment>
<keyword evidence="7" id="KW-1133">Transmembrane helix</keyword>
<dbReference type="InterPro" id="IPR010129">
    <property type="entry name" value="T1SS_HlyD"/>
</dbReference>
<reference evidence="12 13" key="1">
    <citation type="submission" date="2016-10" db="EMBL/GenBank/DDBJ databases">
        <authorList>
            <person name="de Groot N.N."/>
        </authorList>
    </citation>
    <scope>NUCLEOTIDE SEQUENCE [LARGE SCALE GENOMIC DNA]</scope>
    <source>
        <strain evidence="12 13">R5</strain>
    </source>
</reference>
<gene>
    <name evidence="12" type="ORF">SAMN05216337_104049</name>
</gene>
<dbReference type="EMBL" id="FMZW01000040">
    <property type="protein sequence ID" value="SDE95575.1"/>
    <property type="molecule type" value="Genomic_DNA"/>
</dbReference>
<evidence type="ECO:0000256" key="7">
    <source>
        <dbReference type="ARBA" id="ARBA00022989"/>
    </source>
</evidence>
<evidence type="ECO:0000313" key="12">
    <source>
        <dbReference type="EMBL" id="SDE95575.1"/>
    </source>
</evidence>
<dbReference type="PANTHER" id="PTHR30386:SF27">
    <property type="entry name" value="MEMBRANE FUSION PROTEIN (MFP) FAMILY PROTEIN"/>
    <property type="match status" value="1"/>
</dbReference>
<dbReference type="SUPFAM" id="SSF111369">
    <property type="entry name" value="HlyD-like secretion proteins"/>
    <property type="match status" value="1"/>
</dbReference>
<keyword evidence="4 9" id="KW-1003">Cell membrane</keyword>
<dbReference type="InterPro" id="IPR058982">
    <property type="entry name" value="Beta-barrel_AprE"/>
</dbReference>
<evidence type="ECO:0000256" key="5">
    <source>
        <dbReference type="ARBA" id="ARBA00022519"/>
    </source>
</evidence>
<sequence length="465" mass="50522">MALTVPAINRLFSERGKVDAPPATLLEFESPTAALVEAPLKPAARSILWTAVSAIIASLAISALFPIDMVVTGPGRVVSLQATNVVQPLETAIVRAINVREGQTVRAGELLARLDPTFSAADVTALQTQVNSFKAEVDRLTAEASGTPYQPSSADTSTVLQVAMYGQRQAQYRYQIESYNQKISGLQAQVTRAEHDVEAFGQRYRIASVLESKRRELERLQVGSQVNRLIAEDQAIEMQRNLTDATGAAERAHRDLDQLIAERDGYEQQWKSKISEELTLRGRSLSDATESLRKATLRRELVDLRADQDAVVLSVAKVSVGSVLQSGEPLITLVPSDAPLEVEMRVATADAGYVHAGQKVAIKFDTFPFVQYGLAEGTVRFISPDSFSGGQDTQRGTVVTQSDSAAVFYKARVAIDQLKMYGVPGGFQLKPGMTVTADIKAGTRTLLTYLFARVLPIGLEGMREP</sequence>
<dbReference type="Pfam" id="PF26002">
    <property type="entry name" value="Beta-barrel_AprE"/>
    <property type="match status" value="1"/>
</dbReference>
<evidence type="ECO:0000256" key="3">
    <source>
        <dbReference type="ARBA" id="ARBA00022448"/>
    </source>
</evidence>
<keyword evidence="10" id="KW-0175">Coiled coil</keyword>
<evidence type="ECO:0000256" key="2">
    <source>
        <dbReference type="ARBA" id="ARBA00009477"/>
    </source>
</evidence>
<dbReference type="Gene3D" id="2.40.30.170">
    <property type="match status" value="1"/>
</dbReference>